<feature type="compositionally biased region" description="Polar residues" evidence="1">
    <location>
        <begin position="24"/>
        <end position="36"/>
    </location>
</feature>
<evidence type="ECO:0000313" key="4">
    <source>
        <dbReference type="Proteomes" id="UP000631114"/>
    </source>
</evidence>
<dbReference type="InterPro" id="IPR000566">
    <property type="entry name" value="Lipocln_cytosolic_FA-bd_dom"/>
</dbReference>
<accession>A0A835M878</accession>
<dbReference type="Proteomes" id="UP000631114">
    <property type="component" value="Unassembled WGS sequence"/>
</dbReference>
<dbReference type="AlphaFoldDB" id="A0A835M878"/>
<protein>
    <recommendedName>
        <fullName evidence="2">Lipocalin/cytosolic fatty-acid binding domain-containing protein</fullName>
    </recommendedName>
</protein>
<organism evidence="3 4">
    <name type="scientific">Coptis chinensis</name>
    <dbReference type="NCBI Taxonomy" id="261450"/>
    <lineage>
        <taxon>Eukaryota</taxon>
        <taxon>Viridiplantae</taxon>
        <taxon>Streptophyta</taxon>
        <taxon>Embryophyta</taxon>
        <taxon>Tracheophyta</taxon>
        <taxon>Spermatophyta</taxon>
        <taxon>Magnoliopsida</taxon>
        <taxon>Ranunculales</taxon>
        <taxon>Ranunculaceae</taxon>
        <taxon>Coptidoideae</taxon>
        <taxon>Coptis</taxon>
    </lineage>
</organism>
<feature type="region of interest" description="Disordered" evidence="1">
    <location>
        <begin position="23"/>
        <end position="45"/>
    </location>
</feature>
<dbReference type="EMBL" id="JADFTS010000003">
    <property type="protein sequence ID" value="KAF9614276.1"/>
    <property type="molecule type" value="Genomic_DNA"/>
</dbReference>
<reference evidence="3 4" key="1">
    <citation type="submission" date="2020-10" db="EMBL/GenBank/DDBJ databases">
        <title>The Coptis chinensis genome and diversification of protoberbering-type alkaloids.</title>
        <authorList>
            <person name="Wang B."/>
            <person name="Shu S."/>
            <person name="Song C."/>
            <person name="Liu Y."/>
        </authorList>
    </citation>
    <scope>NUCLEOTIDE SEQUENCE [LARGE SCALE GENOMIC DNA]</scope>
    <source>
        <strain evidence="3">HL-2020</strain>
        <tissue evidence="3">Leaf</tissue>
    </source>
</reference>
<sequence length="194" mass="22381">MKMKKMSLCMQFEEGEYINDEWTSKSSLNEEQIENSAENDRWKPDDGYELLEDMKRIEATTAQNDVQDKHKNVDQETIQFVEGTLDVIFGKKTTKDELKITNEVRLLNSDVMDVNRGMVCEMEQNAGQSMTKGILCRKPHLEEDIYNQLLQRATDEGYDVKKLHKTAQIDPPPEADEAPKDTKGICWIKSIFGK</sequence>
<dbReference type="SUPFAM" id="SSF50814">
    <property type="entry name" value="Lipocalins"/>
    <property type="match status" value="1"/>
</dbReference>
<dbReference type="InterPro" id="IPR012674">
    <property type="entry name" value="Calycin"/>
</dbReference>
<evidence type="ECO:0000313" key="3">
    <source>
        <dbReference type="EMBL" id="KAF9614276.1"/>
    </source>
</evidence>
<proteinExistence type="predicted"/>
<evidence type="ECO:0000259" key="2">
    <source>
        <dbReference type="Pfam" id="PF08212"/>
    </source>
</evidence>
<comment type="caution">
    <text evidence="3">The sequence shown here is derived from an EMBL/GenBank/DDBJ whole genome shotgun (WGS) entry which is preliminary data.</text>
</comment>
<name>A0A835M878_9MAGN</name>
<evidence type="ECO:0000256" key="1">
    <source>
        <dbReference type="SAM" id="MobiDB-lite"/>
    </source>
</evidence>
<dbReference type="Pfam" id="PF08212">
    <property type="entry name" value="Lipocalin_2"/>
    <property type="match status" value="1"/>
</dbReference>
<keyword evidence="4" id="KW-1185">Reference proteome</keyword>
<feature type="domain" description="Lipocalin/cytosolic fatty-acid binding" evidence="2">
    <location>
        <begin position="39"/>
        <end position="168"/>
    </location>
</feature>
<gene>
    <name evidence="3" type="ORF">IFM89_017077</name>
</gene>
<dbReference type="Gene3D" id="2.40.128.20">
    <property type="match status" value="1"/>
</dbReference>